<protein>
    <submittedName>
        <fullName evidence="2">Uncharacterized protein</fullName>
    </submittedName>
</protein>
<feature type="compositionally biased region" description="Basic and acidic residues" evidence="1">
    <location>
        <begin position="26"/>
        <end position="35"/>
    </location>
</feature>
<evidence type="ECO:0000313" key="3">
    <source>
        <dbReference type="Proteomes" id="UP001159363"/>
    </source>
</evidence>
<keyword evidence="3" id="KW-1185">Reference proteome</keyword>
<reference evidence="2 3" key="1">
    <citation type="submission" date="2023-02" db="EMBL/GenBank/DDBJ databases">
        <title>LHISI_Scaffold_Assembly.</title>
        <authorList>
            <person name="Stuart O.P."/>
            <person name="Cleave R."/>
            <person name="Magrath M.J.L."/>
            <person name="Mikheyev A.S."/>
        </authorList>
    </citation>
    <scope>NUCLEOTIDE SEQUENCE [LARGE SCALE GENOMIC DNA]</scope>
    <source>
        <strain evidence="2">Daus_M_001</strain>
        <tissue evidence="2">Leg muscle</tissue>
    </source>
</reference>
<proteinExistence type="predicted"/>
<gene>
    <name evidence="2" type="ORF">PR048_015974</name>
</gene>
<feature type="region of interest" description="Disordered" evidence="1">
    <location>
        <begin position="7"/>
        <end position="52"/>
    </location>
</feature>
<sequence>MYFCVLETGSPTNNDESETDSLGLEHSFDDYKPDTESAPSDEEVPTNKMKGKQKKYRSTVLGKKYNNATVRLEDSAHERIALQLLVIKEHDHTRIERAMKKMDVEIRIPHDWFLFVKTVRSKNPFNVYEMKSLSEEEPFRQLDLRRNERGRPISLEISQIPPTYNAPVLSIPPRKRICWACYHLLSQPIMDSISHSPLLKGKHASVLIIIVKMMMKTESISHLETEKIDIFDFTVGGVLVKAGRESWVECSRVPRLHFWEREREFNGDVPPSRRQRRRTEIEIARREYFLFLGECPPNPVRPSVVDRALRFNKHSGVRSERTGWPCCRVSHRFIVLINSARSQSTWWNSRLYRGRTRQKHVGTQFANQCSPGGCPANREPSTAHSQSEIGYFHVNGTP</sequence>
<dbReference type="EMBL" id="JARBHB010000005">
    <property type="protein sequence ID" value="KAJ8884117.1"/>
    <property type="molecule type" value="Genomic_DNA"/>
</dbReference>
<feature type="region of interest" description="Disordered" evidence="1">
    <location>
        <begin position="371"/>
        <end position="398"/>
    </location>
</feature>
<evidence type="ECO:0000313" key="2">
    <source>
        <dbReference type="EMBL" id="KAJ8884117.1"/>
    </source>
</evidence>
<name>A0ABQ9HIG0_9NEOP</name>
<evidence type="ECO:0000256" key="1">
    <source>
        <dbReference type="SAM" id="MobiDB-lite"/>
    </source>
</evidence>
<comment type="caution">
    <text evidence="2">The sequence shown here is derived from an EMBL/GenBank/DDBJ whole genome shotgun (WGS) entry which is preliminary data.</text>
</comment>
<accession>A0ABQ9HIG0</accession>
<feature type="compositionally biased region" description="Polar residues" evidence="1">
    <location>
        <begin position="379"/>
        <end position="388"/>
    </location>
</feature>
<organism evidence="2 3">
    <name type="scientific">Dryococelus australis</name>
    <dbReference type="NCBI Taxonomy" id="614101"/>
    <lineage>
        <taxon>Eukaryota</taxon>
        <taxon>Metazoa</taxon>
        <taxon>Ecdysozoa</taxon>
        <taxon>Arthropoda</taxon>
        <taxon>Hexapoda</taxon>
        <taxon>Insecta</taxon>
        <taxon>Pterygota</taxon>
        <taxon>Neoptera</taxon>
        <taxon>Polyneoptera</taxon>
        <taxon>Phasmatodea</taxon>
        <taxon>Verophasmatodea</taxon>
        <taxon>Anareolatae</taxon>
        <taxon>Phasmatidae</taxon>
        <taxon>Eurycanthinae</taxon>
        <taxon>Dryococelus</taxon>
    </lineage>
</organism>
<dbReference type="Proteomes" id="UP001159363">
    <property type="component" value="Chromosome 4"/>
</dbReference>